<evidence type="ECO:0000256" key="4">
    <source>
        <dbReference type="SAM" id="MobiDB-lite"/>
    </source>
</evidence>
<organism evidence="6 7">
    <name type="scientific">Streptomyces siderophoricus</name>
    <dbReference type="NCBI Taxonomy" id="2802281"/>
    <lineage>
        <taxon>Bacteria</taxon>
        <taxon>Bacillati</taxon>
        <taxon>Actinomycetota</taxon>
        <taxon>Actinomycetes</taxon>
        <taxon>Kitasatosporales</taxon>
        <taxon>Streptomycetaceae</taxon>
        <taxon>Streptomyces</taxon>
    </lineage>
</organism>
<comment type="similarity">
    <text evidence="1">Belongs to the melC1 family.</text>
</comment>
<dbReference type="InterPro" id="IPR010928">
    <property type="entry name" value="MelC1"/>
</dbReference>
<dbReference type="InterPro" id="IPR023199">
    <property type="entry name" value="GriE/MELC1_sf"/>
</dbReference>
<evidence type="ECO:0000256" key="5">
    <source>
        <dbReference type="SAM" id="SignalP"/>
    </source>
</evidence>
<keyword evidence="2 5" id="KW-0732">Signal</keyword>
<feature type="region of interest" description="Disordered" evidence="4">
    <location>
        <begin position="34"/>
        <end position="105"/>
    </location>
</feature>
<proteinExistence type="inferred from homology"/>
<dbReference type="PROSITE" id="PS51318">
    <property type="entry name" value="TAT"/>
    <property type="match status" value="1"/>
</dbReference>
<dbReference type="Gene3D" id="3.30.1880.10">
    <property type="entry name" value="protein ne1242 domain like"/>
    <property type="match status" value="1"/>
</dbReference>
<protein>
    <submittedName>
        <fullName evidence="6">Tyrosinase co-factor</fullName>
    </submittedName>
</protein>
<keyword evidence="7" id="KW-1185">Reference proteome</keyword>
<dbReference type="Pfam" id="PF06236">
    <property type="entry name" value="MelC1"/>
    <property type="match status" value="1"/>
</dbReference>
<evidence type="ECO:0000313" key="6">
    <source>
        <dbReference type="EMBL" id="MBL1088265.1"/>
    </source>
</evidence>
<reference evidence="6 7" key="1">
    <citation type="submission" date="2021-01" db="EMBL/GenBank/DDBJ databases">
        <title>WGS of actinomycetes isolated from Thailand.</title>
        <authorList>
            <person name="Thawai C."/>
        </authorList>
    </citation>
    <scope>NUCLEOTIDE SEQUENCE [LARGE SCALE GENOMIC DNA]</scope>
    <source>
        <strain evidence="6 7">CH9-7</strain>
    </source>
</reference>
<accession>A0ABS1MJU2</accession>
<dbReference type="InterPro" id="IPR006311">
    <property type="entry name" value="TAT_signal"/>
</dbReference>
<gene>
    <name evidence="6" type="ORF">JK360_02450</name>
</gene>
<feature type="chain" id="PRO_5047525644" evidence="5">
    <location>
        <begin position="30"/>
        <end position="165"/>
    </location>
</feature>
<evidence type="ECO:0000256" key="1">
    <source>
        <dbReference type="ARBA" id="ARBA00009871"/>
    </source>
</evidence>
<feature type="compositionally biased region" description="Basic and acidic residues" evidence="4">
    <location>
        <begin position="36"/>
        <end position="49"/>
    </location>
</feature>
<dbReference type="EMBL" id="JAERRI010000001">
    <property type="protein sequence ID" value="MBL1088265.1"/>
    <property type="molecule type" value="Genomic_DNA"/>
</dbReference>
<keyword evidence="3" id="KW-0186">Copper</keyword>
<evidence type="ECO:0000256" key="2">
    <source>
        <dbReference type="ARBA" id="ARBA00022729"/>
    </source>
</evidence>
<evidence type="ECO:0000313" key="7">
    <source>
        <dbReference type="Proteomes" id="UP000629371"/>
    </source>
</evidence>
<sequence>MSRPTRRQVLYSSAASLAGVVLAAPVAHADGTVARSAERAATRSADGHGHPAAGGHSGSGHDMPEPEPFDEMYQGRHIAGWPADSGDSPGGQGGHGKPAQRLAGPHDGMDFVVRIDNDDLHVMRNADGTWISLVNHYEKFSTPHALARAAVRGLQGADLVPVITG</sequence>
<comment type="caution">
    <text evidence="6">The sequence shown here is derived from an EMBL/GenBank/DDBJ whole genome shotgun (WGS) entry which is preliminary data.</text>
</comment>
<dbReference type="Proteomes" id="UP000629371">
    <property type="component" value="Unassembled WGS sequence"/>
</dbReference>
<dbReference type="RefSeq" id="WP_201801414.1">
    <property type="nucleotide sequence ID" value="NZ_JAERRI010000001.1"/>
</dbReference>
<name>A0ABS1MJU2_9ACTN</name>
<evidence type="ECO:0000256" key="3">
    <source>
        <dbReference type="ARBA" id="ARBA00023008"/>
    </source>
</evidence>
<feature type="signal peptide" evidence="5">
    <location>
        <begin position="1"/>
        <end position="29"/>
    </location>
</feature>
<dbReference type="NCBIfam" id="NF047833">
    <property type="entry name" value="TyroCdyMelC1"/>
    <property type="match status" value="1"/>
</dbReference>